<keyword evidence="7" id="KW-1185">Reference proteome</keyword>
<dbReference type="EMBL" id="ML170162">
    <property type="protein sequence ID" value="TDL25983.1"/>
    <property type="molecule type" value="Genomic_DNA"/>
</dbReference>
<sequence>MSLHPSITDAKLAESTVHCSRCGISERELVAQGRSLLRCARCKWTRYCSQTCQRDEWPTHKIKCIVNANTARALANDPTKHPNLLSDFRAWLSLTIQSIAWCSLNALEAKPNLHDLASKAFFIELVHVPEGRTVRDKFVLKEYAVRPRSLAQAAVASDASIARDFEKMSGKTSVAATIIKAGALVKVIGFDASNDALAVHEHSDDWRIILEKEIKGQGVP</sequence>
<evidence type="ECO:0000313" key="6">
    <source>
        <dbReference type="EMBL" id="TDL25983.1"/>
    </source>
</evidence>
<keyword evidence="3" id="KW-0862">Zinc</keyword>
<dbReference type="SUPFAM" id="SSF144232">
    <property type="entry name" value="HIT/MYND zinc finger-like"/>
    <property type="match status" value="1"/>
</dbReference>
<accession>A0A4Y7QE75</accession>
<protein>
    <recommendedName>
        <fullName evidence="5">MYND-type domain-containing protein</fullName>
    </recommendedName>
</protein>
<name>A0A4Y7QE75_9AGAM</name>
<dbReference type="Pfam" id="PF01753">
    <property type="entry name" value="zf-MYND"/>
    <property type="match status" value="1"/>
</dbReference>
<dbReference type="STRING" id="50990.A0A4Y7QE75"/>
<gene>
    <name evidence="6" type="ORF">BD410DRAFT_895445</name>
</gene>
<dbReference type="Gene3D" id="6.10.140.2220">
    <property type="match status" value="1"/>
</dbReference>
<proteinExistence type="predicted"/>
<organism evidence="6 7">
    <name type="scientific">Rickenella mellea</name>
    <dbReference type="NCBI Taxonomy" id="50990"/>
    <lineage>
        <taxon>Eukaryota</taxon>
        <taxon>Fungi</taxon>
        <taxon>Dikarya</taxon>
        <taxon>Basidiomycota</taxon>
        <taxon>Agaricomycotina</taxon>
        <taxon>Agaricomycetes</taxon>
        <taxon>Hymenochaetales</taxon>
        <taxon>Rickenellaceae</taxon>
        <taxon>Rickenella</taxon>
    </lineage>
</organism>
<evidence type="ECO:0000256" key="3">
    <source>
        <dbReference type="ARBA" id="ARBA00022833"/>
    </source>
</evidence>
<dbReference type="InterPro" id="IPR002893">
    <property type="entry name" value="Znf_MYND"/>
</dbReference>
<dbReference type="OrthoDB" id="341421at2759"/>
<evidence type="ECO:0000256" key="4">
    <source>
        <dbReference type="PROSITE-ProRule" id="PRU00134"/>
    </source>
</evidence>
<dbReference type="PROSITE" id="PS50865">
    <property type="entry name" value="ZF_MYND_2"/>
    <property type="match status" value="1"/>
</dbReference>
<reference evidence="6 7" key="1">
    <citation type="submission" date="2018-06" db="EMBL/GenBank/DDBJ databases">
        <title>A transcriptomic atlas of mushroom development highlights an independent origin of complex multicellularity.</title>
        <authorList>
            <consortium name="DOE Joint Genome Institute"/>
            <person name="Krizsan K."/>
            <person name="Almasi E."/>
            <person name="Merenyi Z."/>
            <person name="Sahu N."/>
            <person name="Viragh M."/>
            <person name="Koszo T."/>
            <person name="Mondo S."/>
            <person name="Kiss B."/>
            <person name="Balint B."/>
            <person name="Kues U."/>
            <person name="Barry K."/>
            <person name="Hegedus J.C."/>
            <person name="Henrissat B."/>
            <person name="Johnson J."/>
            <person name="Lipzen A."/>
            <person name="Ohm R."/>
            <person name="Nagy I."/>
            <person name="Pangilinan J."/>
            <person name="Yan J."/>
            <person name="Xiong Y."/>
            <person name="Grigoriev I.V."/>
            <person name="Hibbett D.S."/>
            <person name="Nagy L.G."/>
        </authorList>
    </citation>
    <scope>NUCLEOTIDE SEQUENCE [LARGE SCALE GENOMIC DNA]</scope>
    <source>
        <strain evidence="6 7">SZMC22713</strain>
    </source>
</reference>
<evidence type="ECO:0000313" key="7">
    <source>
        <dbReference type="Proteomes" id="UP000294933"/>
    </source>
</evidence>
<evidence type="ECO:0000259" key="5">
    <source>
        <dbReference type="PROSITE" id="PS50865"/>
    </source>
</evidence>
<feature type="domain" description="MYND-type" evidence="5">
    <location>
        <begin position="19"/>
        <end position="64"/>
    </location>
</feature>
<evidence type="ECO:0000256" key="2">
    <source>
        <dbReference type="ARBA" id="ARBA00022771"/>
    </source>
</evidence>
<dbReference type="GO" id="GO:0008270">
    <property type="term" value="F:zinc ion binding"/>
    <property type="evidence" value="ECO:0007669"/>
    <property type="project" value="UniProtKB-KW"/>
</dbReference>
<dbReference type="AlphaFoldDB" id="A0A4Y7QE75"/>
<keyword evidence="1" id="KW-0479">Metal-binding</keyword>
<evidence type="ECO:0000256" key="1">
    <source>
        <dbReference type="ARBA" id="ARBA00022723"/>
    </source>
</evidence>
<dbReference type="VEuPathDB" id="FungiDB:BD410DRAFT_895445"/>
<keyword evidence="2 4" id="KW-0863">Zinc-finger</keyword>
<dbReference type="Proteomes" id="UP000294933">
    <property type="component" value="Unassembled WGS sequence"/>
</dbReference>